<protein>
    <submittedName>
        <fullName evidence="1">Uncharacterized protein</fullName>
    </submittedName>
</protein>
<dbReference type="EMBL" id="OU466858">
    <property type="protein sequence ID" value="CAH2048362.1"/>
    <property type="molecule type" value="Genomic_DNA"/>
</dbReference>
<evidence type="ECO:0000313" key="2">
    <source>
        <dbReference type="Proteomes" id="UP000836841"/>
    </source>
</evidence>
<dbReference type="Pfam" id="PF06683">
    <property type="entry name" value="DUF1184"/>
    <property type="match status" value="1"/>
</dbReference>
<reference evidence="1 2" key="1">
    <citation type="submission" date="2022-03" db="EMBL/GenBank/DDBJ databases">
        <authorList>
            <person name="Nunn A."/>
            <person name="Chopra R."/>
            <person name="Nunn A."/>
            <person name="Contreras Garrido A."/>
        </authorList>
    </citation>
    <scope>NUCLEOTIDE SEQUENCE [LARGE SCALE GENOMIC DNA]</scope>
</reference>
<sequence>MAHFEPSGLPTLAVYSPYILREEAVLLGVELSLYVAEAMFLLCDDISSMLIFCSKLWRGLKWDLKSSSPVVERLLRVIHLVYSRNTKPKNEVYQIGGKSAQGELMMTTLENFDGGMRDLHKLFLTLQVQGSWADGRELTSSIEEMLKKVEEKLRCANGFVSDVVEPGLVCLWKTLLDKETEETWTREEILIDLFQPLIKQEAAAKH</sequence>
<keyword evidence="2" id="KW-1185">Reference proteome</keyword>
<dbReference type="AlphaFoldDB" id="A0AAU9RQH8"/>
<accession>A0AAU9RQH8</accession>
<dbReference type="Proteomes" id="UP000836841">
    <property type="component" value="Chromosome 2"/>
</dbReference>
<dbReference type="InterPro" id="IPR009568">
    <property type="entry name" value="DUF1184"/>
</dbReference>
<organism evidence="1 2">
    <name type="scientific">Thlaspi arvense</name>
    <name type="common">Field penny-cress</name>
    <dbReference type="NCBI Taxonomy" id="13288"/>
    <lineage>
        <taxon>Eukaryota</taxon>
        <taxon>Viridiplantae</taxon>
        <taxon>Streptophyta</taxon>
        <taxon>Embryophyta</taxon>
        <taxon>Tracheophyta</taxon>
        <taxon>Spermatophyta</taxon>
        <taxon>Magnoliopsida</taxon>
        <taxon>eudicotyledons</taxon>
        <taxon>Gunneridae</taxon>
        <taxon>Pentapetalae</taxon>
        <taxon>rosids</taxon>
        <taxon>malvids</taxon>
        <taxon>Brassicales</taxon>
        <taxon>Brassicaceae</taxon>
        <taxon>Thlaspideae</taxon>
        <taxon>Thlaspi</taxon>
    </lineage>
</organism>
<evidence type="ECO:0000313" key="1">
    <source>
        <dbReference type="EMBL" id="CAH2048362.1"/>
    </source>
</evidence>
<name>A0AAU9RQH8_THLAR</name>
<proteinExistence type="predicted"/>
<gene>
    <name evidence="1" type="ORF">TAV2_LOCUS6473</name>
</gene>